<evidence type="ECO:0000256" key="2">
    <source>
        <dbReference type="ARBA" id="ARBA00022844"/>
    </source>
</evidence>
<dbReference type="EMBL" id="KF274499">
    <property type="protein sequence ID" value="AIA62100.1"/>
    <property type="molecule type" value="Genomic_DNA"/>
</dbReference>
<dbReference type="Proteomes" id="UP000168428">
    <property type="component" value="Segment"/>
</dbReference>
<evidence type="ECO:0000313" key="3">
    <source>
        <dbReference type="EMBL" id="AIA62100.1"/>
    </source>
</evidence>
<dbReference type="OrthoDB" id="6636at10239"/>
<evidence type="ECO:0000313" key="4">
    <source>
        <dbReference type="Proteomes" id="UP000168428"/>
    </source>
</evidence>
<keyword evidence="2" id="KW-0946">Virion</keyword>
<organism evidence="3 4">
    <name type="scientific">Alcelaphine gammaherpesvirus 2</name>
    <dbReference type="NCBI Taxonomy" id="138184"/>
    <lineage>
        <taxon>Viruses</taxon>
        <taxon>Duplodnaviria</taxon>
        <taxon>Heunggongvirae</taxon>
        <taxon>Peploviricota</taxon>
        <taxon>Herviviricetes</taxon>
        <taxon>Herpesvirales</taxon>
        <taxon>Orthoherpesviridae</taxon>
        <taxon>Gammaherpesvirinae</taxon>
        <taxon>Macavirus</taxon>
        <taxon>Macavirus alcelaphinegamma2</taxon>
    </lineage>
</organism>
<reference evidence="3 4" key="1">
    <citation type="journal article" date="2014" name="Vet. Microbiol.">
        <title>Malignant catarrhal fever in American bison (Bison bison) experimentally infected with alcelaphine herpesvirus 2.</title>
        <authorList>
            <person name="Taus N.S."/>
            <person name="O'Toole D."/>
            <person name="Herndon D.R."/>
            <person name="Cunha C.W."/>
            <person name="Warg J.V."/>
            <person name="Seal B.S."/>
            <person name="Brooking A."/>
            <person name="Li H."/>
        </authorList>
    </citation>
    <scope>NUCLEOTIDE SEQUENCE [LARGE SCALE GENOMIC DNA]</scope>
    <source>
        <strain evidence="3">Topi-AlHV-2</strain>
    </source>
</reference>
<dbReference type="GeneID" id="19735538"/>
<accession>A0A068AAM8</accession>
<dbReference type="GO" id="GO:0019068">
    <property type="term" value="P:virion assembly"/>
    <property type="evidence" value="ECO:0007669"/>
    <property type="project" value="InterPro"/>
</dbReference>
<gene>
    <name evidence="3" type="ORF">ALHV2gp60</name>
</gene>
<dbReference type="GO" id="GO:0044423">
    <property type="term" value="C:virion component"/>
    <property type="evidence" value="ECO:0007669"/>
    <property type="project" value="UniProtKB-KW"/>
</dbReference>
<name>A0A068AAM8_9GAMA</name>
<protein>
    <submittedName>
        <fullName evidence="3">Orf63</fullName>
    </submittedName>
</protein>
<evidence type="ECO:0000256" key="1">
    <source>
        <dbReference type="ARBA" id="ARBA00022580"/>
    </source>
</evidence>
<dbReference type="Pfam" id="PF04523">
    <property type="entry name" value="Herpes_U30"/>
    <property type="match status" value="1"/>
</dbReference>
<sequence length="938" mass="106070">MENKRSLLKVTQNIQNVTSRLAQLREIIDLEMKMIDATELCDQQLVLKFLNSLPQRQGGLIDFVATHYVYFLFKNCTLSPQFLEQGAGHEEVVHKCLHMLQNAIESMSQITSDLYGSQGSGLLSNKNLLSELQLFLTWAKNIFANSMELTALPTTPVQTFLCAEEVISLLYLSKLYNTVPSVDFNMPNFQHMGVLEQWTISLYTSTVGLPTGANQLPRHTELACALVSHHADLFIPPTHISQSLLTFPFAKKRANLIFQSYLNNPQASITETGPLVQLREVDLKTLDTSFFFLYDYIFEALSNNQPYSCSTETINSFITRSIDSLTDLGSNLLEASTSRDPSNNIDAFKGFLLRAGLTEKNCSDYRTLLLLNKSNSATQWPLFPKLLQLVSQLTLTAHYFYACLQQYSPTSLARCKISDTLKMAAAEQIVEYPTADPGSQSKPFEWTITGILSFFMPHAPLELLQIMSDNIPSPYMQSFFWISAHRSWQLKPHHALQSELSPAALPSSPCNEGEVKRYCQGIQVGDIAYQPSIVRCETFEREFIKTHAFPILQNIFSMDLHIHRSLVHLRWLITFAADAPPFLNGLRRPLILLYFQINDIISQNRVDTSFINLLDYTKEVLQEVRETVPVAELSPNLINYLFLTHFSSSLKMLMETVNEFLNETSTVAESVASLARVGATLCHSVFTFSTRENMIEFPIAGDDGDEVFRVPVPAFKSTLVSLQQNCYDVIVLMNESSRELHASFLDLQVISAEIDAIKNHWIKFDHTALNFKEVKDFYIKCFALQHKLANKITNTCCYSLTRRFAPLFEPELISLDTVERIVNFSESLDDPSIFLVGISQPTERVPPEGHQTNVEKLTKQDISEIKELAPDFTKDTDTASPDAAVIKHNFSSTFDKVSIALDQSSLNAEFTFSDKEHNLQALQQLKLLFLDTLFKHGS</sequence>
<proteinExistence type="predicted"/>
<dbReference type="InterPro" id="IPR007611">
    <property type="entry name" value="Herpes_U30"/>
</dbReference>
<dbReference type="KEGG" id="vg:19735538"/>
<dbReference type="RefSeq" id="YP_009044446.1">
    <property type="nucleotide sequence ID" value="NC_024382.1"/>
</dbReference>
<keyword evidence="4" id="KW-1185">Reference proteome</keyword>
<keyword evidence="1" id="KW-0920">Virion tegument</keyword>